<accession>A0A8B8CFI7</accession>
<evidence type="ECO:0000256" key="1">
    <source>
        <dbReference type="SAM" id="MobiDB-lite"/>
    </source>
</evidence>
<reference evidence="4" key="2">
    <citation type="submission" date="2025-08" db="UniProtKB">
        <authorList>
            <consortium name="RefSeq"/>
        </authorList>
    </citation>
    <scope>IDENTIFICATION</scope>
    <source>
        <tissue evidence="4">Whole sample</tissue>
    </source>
</reference>
<keyword evidence="3" id="KW-1185">Reference proteome</keyword>
<dbReference type="KEGG" id="cvn:111119037"/>
<keyword evidence="2" id="KW-0732">Signal</keyword>
<gene>
    <name evidence="4" type="primary">LOC111119037</name>
</gene>
<evidence type="ECO:0000313" key="3">
    <source>
        <dbReference type="Proteomes" id="UP000694844"/>
    </source>
</evidence>
<evidence type="ECO:0000256" key="2">
    <source>
        <dbReference type="SAM" id="SignalP"/>
    </source>
</evidence>
<sequence>MKQILGFCFIVLYGLYVSVQQAVEISICINSHTKQNECCQDYRNVSGICKACIGSWGKNCLRNCSFGFYGHGCRQKCSCSLQEICDRRDGCIVTKLTYNVTTKTSTNGGGGTDFHNLEIGLLSAISVGILILLVWRCLPYLYRHLTKTATSNNGTKEIISVKTNSEADHDQESYYSALRESKFIQFDDSRDSLNPWSRQGSRGPVISSFKYYPTTNRRMDHTLGEMGYNRVHFKQHHTLQEDTTYDYCSDGIIVRPFSVTRKPTLKNSSASKRKQEFSEDNESINSTEKRFGFKGKYDESRPYSTVRNKEMIGGK</sequence>
<dbReference type="OrthoDB" id="6209341at2759"/>
<feature type="compositionally biased region" description="Basic and acidic residues" evidence="1">
    <location>
        <begin position="287"/>
        <end position="315"/>
    </location>
</feature>
<name>A0A8B8CFI7_CRAVI</name>
<dbReference type="Gene3D" id="2.170.300.10">
    <property type="entry name" value="Tie2 ligand-binding domain superfamily"/>
    <property type="match status" value="1"/>
</dbReference>
<dbReference type="RefSeq" id="XP_022314557.1">
    <property type="nucleotide sequence ID" value="XM_022458849.1"/>
</dbReference>
<reference evidence="3" key="1">
    <citation type="submission" date="2024-06" db="UniProtKB">
        <authorList>
            <consortium name="RefSeq"/>
        </authorList>
    </citation>
    <scope>NUCLEOTIDE SEQUENCE [LARGE SCALE GENOMIC DNA]</scope>
</reference>
<proteinExistence type="predicted"/>
<protein>
    <submittedName>
        <fullName evidence="4">Uncharacterized protein LOC111119037</fullName>
    </submittedName>
</protein>
<feature type="region of interest" description="Disordered" evidence="1">
    <location>
        <begin position="264"/>
        <end position="315"/>
    </location>
</feature>
<organism evidence="3 4">
    <name type="scientific">Crassostrea virginica</name>
    <name type="common">Eastern oyster</name>
    <dbReference type="NCBI Taxonomy" id="6565"/>
    <lineage>
        <taxon>Eukaryota</taxon>
        <taxon>Metazoa</taxon>
        <taxon>Spiralia</taxon>
        <taxon>Lophotrochozoa</taxon>
        <taxon>Mollusca</taxon>
        <taxon>Bivalvia</taxon>
        <taxon>Autobranchia</taxon>
        <taxon>Pteriomorphia</taxon>
        <taxon>Ostreida</taxon>
        <taxon>Ostreoidea</taxon>
        <taxon>Ostreidae</taxon>
        <taxon>Crassostrea</taxon>
    </lineage>
</organism>
<feature type="signal peptide" evidence="2">
    <location>
        <begin position="1"/>
        <end position="22"/>
    </location>
</feature>
<dbReference type="Proteomes" id="UP000694844">
    <property type="component" value="Chromosome 1"/>
</dbReference>
<dbReference type="AlphaFoldDB" id="A0A8B8CFI7"/>
<feature type="chain" id="PRO_5034255481" evidence="2">
    <location>
        <begin position="23"/>
        <end position="315"/>
    </location>
</feature>
<dbReference type="GeneID" id="111119037"/>
<evidence type="ECO:0000313" key="4">
    <source>
        <dbReference type="RefSeq" id="XP_022314557.1"/>
    </source>
</evidence>